<name>A0A8B6DZI1_MYTGA</name>
<keyword evidence="5" id="KW-1133">Transmembrane helix</keyword>
<organism evidence="11 12">
    <name type="scientific">Mytilus galloprovincialis</name>
    <name type="common">Mediterranean mussel</name>
    <dbReference type="NCBI Taxonomy" id="29158"/>
    <lineage>
        <taxon>Eukaryota</taxon>
        <taxon>Metazoa</taxon>
        <taxon>Spiralia</taxon>
        <taxon>Lophotrochozoa</taxon>
        <taxon>Mollusca</taxon>
        <taxon>Bivalvia</taxon>
        <taxon>Autobranchia</taxon>
        <taxon>Pteriomorphia</taxon>
        <taxon>Mytilida</taxon>
        <taxon>Mytiloidea</taxon>
        <taxon>Mytilidae</taxon>
        <taxon>Mytilinae</taxon>
        <taxon>Mytilus</taxon>
    </lineage>
</organism>
<evidence type="ECO:0000256" key="5">
    <source>
        <dbReference type="ARBA" id="ARBA00022989"/>
    </source>
</evidence>
<evidence type="ECO:0000256" key="3">
    <source>
        <dbReference type="ARBA" id="ARBA00022729"/>
    </source>
</evidence>
<dbReference type="AlphaFoldDB" id="A0A8B6DZI1"/>
<evidence type="ECO:0000256" key="4">
    <source>
        <dbReference type="ARBA" id="ARBA00022737"/>
    </source>
</evidence>
<evidence type="ECO:0000259" key="10">
    <source>
        <dbReference type="PROSITE" id="PS50287"/>
    </source>
</evidence>
<comment type="caution">
    <text evidence="9">Lacks conserved residue(s) required for the propagation of feature annotation.</text>
</comment>
<evidence type="ECO:0000256" key="7">
    <source>
        <dbReference type="ARBA" id="ARBA00023157"/>
    </source>
</evidence>
<gene>
    <name evidence="11" type="ORF">MGAL_10B063650</name>
</gene>
<keyword evidence="4" id="KW-0677">Repeat</keyword>
<dbReference type="Proteomes" id="UP000596742">
    <property type="component" value="Unassembled WGS sequence"/>
</dbReference>
<dbReference type="PROSITE" id="PS50287">
    <property type="entry name" value="SRCR_2"/>
    <property type="match status" value="1"/>
</dbReference>
<evidence type="ECO:0000256" key="2">
    <source>
        <dbReference type="ARBA" id="ARBA00022692"/>
    </source>
</evidence>
<keyword evidence="8" id="KW-0325">Glycoprotein</keyword>
<comment type="caution">
    <text evidence="11">The sequence shown here is derived from an EMBL/GenBank/DDBJ whole genome shotgun (WGS) entry which is preliminary data.</text>
</comment>
<evidence type="ECO:0000313" key="12">
    <source>
        <dbReference type="Proteomes" id="UP000596742"/>
    </source>
</evidence>
<feature type="domain" description="SRCR" evidence="10">
    <location>
        <begin position="56"/>
        <end position="155"/>
    </location>
</feature>
<accession>A0A8B6DZI1</accession>
<proteinExistence type="predicted"/>
<dbReference type="OrthoDB" id="10066015at2759"/>
<dbReference type="PANTHER" id="PTHR48071">
    <property type="entry name" value="SRCR DOMAIN-CONTAINING PROTEIN"/>
    <property type="match status" value="1"/>
</dbReference>
<comment type="subcellular location">
    <subcellularLocation>
        <location evidence="1">Membrane</location>
        <topology evidence="1">Single-pass membrane protein</topology>
    </subcellularLocation>
</comment>
<dbReference type="GO" id="GO:0016020">
    <property type="term" value="C:membrane"/>
    <property type="evidence" value="ECO:0007669"/>
    <property type="project" value="UniProtKB-SubCell"/>
</dbReference>
<keyword evidence="6" id="KW-0472">Membrane</keyword>
<feature type="disulfide bond" evidence="9">
    <location>
        <begin position="124"/>
        <end position="134"/>
    </location>
</feature>
<dbReference type="InterPro" id="IPR036772">
    <property type="entry name" value="SRCR-like_dom_sf"/>
</dbReference>
<reference evidence="11" key="1">
    <citation type="submission" date="2018-11" db="EMBL/GenBank/DDBJ databases">
        <authorList>
            <person name="Alioto T."/>
            <person name="Alioto T."/>
        </authorList>
    </citation>
    <scope>NUCLEOTIDE SEQUENCE</scope>
</reference>
<dbReference type="FunFam" id="3.10.250.10:FF:000016">
    <property type="entry name" value="Scavenger receptor cysteine-rich protein type 12"/>
    <property type="match status" value="1"/>
</dbReference>
<dbReference type="PROSITE" id="PS00420">
    <property type="entry name" value="SRCR_1"/>
    <property type="match status" value="1"/>
</dbReference>
<dbReference type="SMART" id="SM00202">
    <property type="entry name" value="SR"/>
    <property type="match status" value="1"/>
</dbReference>
<evidence type="ECO:0000313" key="11">
    <source>
        <dbReference type="EMBL" id="VDI25915.1"/>
    </source>
</evidence>
<evidence type="ECO:0000256" key="8">
    <source>
        <dbReference type="ARBA" id="ARBA00023180"/>
    </source>
</evidence>
<keyword evidence="12" id="KW-1185">Reference proteome</keyword>
<dbReference type="SUPFAM" id="SSF56487">
    <property type="entry name" value="SRCR-like"/>
    <property type="match status" value="1"/>
</dbReference>
<keyword evidence="2" id="KW-0812">Transmembrane</keyword>
<dbReference type="Pfam" id="PF00530">
    <property type="entry name" value="SRCR"/>
    <property type="match status" value="1"/>
</dbReference>
<dbReference type="InterPro" id="IPR001190">
    <property type="entry name" value="SRCR"/>
</dbReference>
<evidence type="ECO:0000256" key="9">
    <source>
        <dbReference type="PROSITE-ProRule" id="PRU00196"/>
    </source>
</evidence>
<keyword evidence="3" id="KW-0732">Signal</keyword>
<keyword evidence="7 9" id="KW-1015">Disulfide bond</keyword>
<protein>
    <recommendedName>
        <fullName evidence="10">SRCR domain-containing protein</fullName>
    </recommendedName>
</protein>
<dbReference type="PANTHER" id="PTHR48071:SF18">
    <property type="entry name" value="DELETED IN MALIGNANT BRAIN TUMORS 1 PROTEIN-RELATED"/>
    <property type="match status" value="1"/>
</dbReference>
<dbReference type="Gene3D" id="3.10.250.10">
    <property type="entry name" value="SRCR-like domain"/>
    <property type="match status" value="1"/>
</dbReference>
<dbReference type="PRINTS" id="PR00258">
    <property type="entry name" value="SPERACTRCPTR"/>
</dbReference>
<evidence type="ECO:0000256" key="6">
    <source>
        <dbReference type="ARBA" id="ARBA00023136"/>
    </source>
</evidence>
<dbReference type="EMBL" id="UYJE01004206">
    <property type="protein sequence ID" value="VDI25915.1"/>
    <property type="molecule type" value="Genomic_DNA"/>
</dbReference>
<evidence type="ECO:0000256" key="1">
    <source>
        <dbReference type="ARBA" id="ARBA00004167"/>
    </source>
</evidence>
<sequence>MASDKVTSPPGKKDYKRTSSFCGKNSNLSDLESCMMTRIEEQDKQFDSMIAYMGILRITAGHAKNQGRLEINYRGEWGTVCGNHFGNVDAEVACKQPGYCSGIMQPGNLIRHGKGAIWLNDVNCSGSESKLLDCNFNNVTIQCDHFWNDVSIHCFLNCSTEDEGSLRITAGYAKHQVDWKLSIEVKWGTVCGNHFGTLMQK</sequence>